<accession>A0A1H1WI34</accession>
<sequence>MIGSTPPRILDASALLDVFAGNREIMQMLDDVDEDQLAAVVPTLALAEAQAALASSRSHWEWIMGLRSLRSLPVTDDVAFAIGDIAAPRIRYHPVHTALIGPLMIAQVLYEAKLMNAVIMTRVPEAYGGHEVSIHTLE</sequence>
<proteinExistence type="predicted"/>
<evidence type="ECO:0000313" key="2">
    <source>
        <dbReference type="Proteomes" id="UP000198688"/>
    </source>
</evidence>
<protein>
    <recommendedName>
        <fullName evidence="3">PIN domain-containing protein</fullName>
    </recommendedName>
</protein>
<evidence type="ECO:0000313" key="1">
    <source>
        <dbReference type="EMBL" id="SDS96947.1"/>
    </source>
</evidence>
<evidence type="ECO:0008006" key="3">
    <source>
        <dbReference type="Google" id="ProtNLM"/>
    </source>
</evidence>
<gene>
    <name evidence="1" type="ORF">SAMN04489716_2120</name>
</gene>
<dbReference type="OrthoDB" id="3294692at2"/>
<reference evidence="1 2" key="1">
    <citation type="submission" date="2016-10" db="EMBL/GenBank/DDBJ databases">
        <authorList>
            <person name="de Groot N.N."/>
        </authorList>
    </citation>
    <scope>NUCLEOTIDE SEQUENCE [LARGE SCALE GENOMIC DNA]</scope>
    <source>
        <strain evidence="1 2">DSM 43941</strain>
    </source>
</reference>
<dbReference type="AlphaFoldDB" id="A0A1H1WI34"/>
<dbReference type="RefSeq" id="WP_092543814.1">
    <property type="nucleotide sequence ID" value="NZ_BOMJ01000044.1"/>
</dbReference>
<dbReference type="EMBL" id="LT629758">
    <property type="protein sequence ID" value="SDS96947.1"/>
    <property type="molecule type" value="Genomic_DNA"/>
</dbReference>
<name>A0A1H1WI34_9ACTN</name>
<keyword evidence="2" id="KW-1185">Reference proteome</keyword>
<dbReference type="STRING" id="113562.SAMN04489716_2120"/>
<dbReference type="Proteomes" id="UP000198688">
    <property type="component" value="Chromosome I"/>
</dbReference>
<organism evidence="1 2">
    <name type="scientific">Actinoplanes derwentensis</name>
    <dbReference type="NCBI Taxonomy" id="113562"/>
    <lineage>
        <taxon>Bacteria</taxon>
        <taxon>Bacillati</taxon>
        <taxon>Actinomycetota</taxon>
        <taxon>Actinomycetes</taxon>
        <taxon>Micromonosporales</taxon>
        <taxon>Micromonosporaceae</taxon>
        <taxon>Actinoplanes</taxon>
    </lineage>
</organism>